<dbReference type="InterPro" id="IPR002208">
    <property type="entry name" value="SecY/SEC61-alpha"/>
</dbReference>
<comment type="similarity">
    <text evidence="2 11">Belongs to the SecY/SEC61-alpha family.</text>
</comment>
<feature type="transmembrane region" description="Helical" evidence="12">
    <location>
        <begin position="185"/>
        <end position="205"/>
    </location>
</feature>
<feature type="transmembrane region" description="Helical" evidence="12">
    <location>
        <begin position="248"/>
        <end position="271"/>
    </location>
</feature>
<dbReference type="NCBIfam" id="NF006341">
    <property type="entry name" value="PRK08568.1-5"/>
    <property type="match status" value="1"/>
</dbReference>
<name>A0A7C4FIN7_9CREN</name>
<feature type="transmembrane region" description="Helical" evidence="12">
    <location>
        <begin position="158"/>
        <end position="178"/>
    </location>
</feature>
<feature type="transmembrane region" description="Helical" evidence="12">
    <location>
        <begin position="429"/>
        <end position="449"/>
    </location>
</feature>
<keyword evidence="5 10" id="KW-0653">Protein transport</keyword>
<dbReference type="Gene3D" id="1.10.3370.10">
    <property type="entry name" value="SecY subunit domain"/>
    <property type="match status" value="1"/>
</dbReference>
<evidence type="ECO:0000256" key="9">
    <source>
        <dbReference type="RuleBase" id="RU000537"/>
    </source>
</evidence>
<proteinExistence type="inferred from homology"/>
<keyword evidence="6 12" id="KW-1133">Transmembrane helix</keyword>
<evidence type="ECO:0000256" key="1">
    <source>
        <dbReference type="ARBA" id="ARBA00004141"/>
    </source>
</evidence>
<keyword evidence="4 10" id="KW-0812">Transmembrane</keyword>
<feature type="transmembrane region" description="Helical" evidence="12">
    <location>
        <begin position="292"/>
        <end position="316"/>
    </location>
</feature>
<dbReference type="PRINTS" id="PR00303">
    <property type="entry name" value="SECYTRNLCASE"/>
</dbReference>
<protein>
    <recommendedName>
        <fullName evidence="9">Protein translocase subunit SecY</fullName>
    </recommendedName>
</protein>
<comment type="function">
    <text evidence="9">The central subunit of the protein translocation channel SecYEG. Consists of two halves formed by TMs 1-5 and 6-10. These two domains form a lateral gate at the front which open onto the bilayer between TMs 2 and 7, and are clamped together by SecE at the back. The channel is closed by both a pore ring composed of hydrophobic SecY resides and a short helix (helix 2A) on the extracellular side of the membrane which forms a plug. The plug probably moves laterally to allow the channel to open. The ring and the pore may move independently.</text>
</comment>
<evidence type="ECO:0000256" key="11">
    <source>
        <dbReference type="RuleBase" id="RU004349"/>
    </source>
</evidence>
<gene>
    <name evidence="13" type="primary">secY</name>
    <name evidence="13" type="ORF">ENV14_08405</name>
</gene>
<evidence type="ECO:0000256" key="4">
    <source>
        <dbReference type="ARBA" id="ARBA00022692"/>
    </source>
</evidence>
<dbReference type="Pfam" id="PF00344">
    <property type="entry name" value="SecY"/>
    <property type="match status" value="1"/>
</dbReference>
<evidence type="ECO:0000313" key="13">
    <source>
        <dbReference type="EMBL" id="HGI88388.1"/>
    </source>
</evidence>
<dbReference type="PANTHER" id="PTHR10906">
    <property type="entry name" value="SECY/SEC61-ALPHA FAMILY MEMBER"/>
    <property type="match status" value="1"/>
</dbReference>
<evidence type="ECO:0000256" key="7">
    <source>
        <dbReference type="ARBA" id="ARBA00023010"/>
    </source>
</evidence>
<keyword evidence="7 10" id="KW-0811">Translocation</keyword>
<feature type="transmembrane region" description="Helical" evidence="12">
    <location>
        <begin position="403"/>
        <end position="423"/>
    </location>
</feature>
<reference evidence="13" key="1">
    <citation type="journal article" date="2020" name="mSystems">
        <title>Genome- and Community-Level Interaction Insights into Carbon Utilization and Element Cycling Functions of Hydrothermarchaeota in Hydrothermal Sediment.</title>
        <authorList>
            <person name="Zhou Z."/>
            <person name="Liu Y."/>
            <person name="Xu W."/>
            <person name="Pan J."/>
            <person name="Luo Z.H."/>
            <person name="Li M."/>
        </authorList>
    </citation>
    <scope>NUCLEOTIDE SEQUENCE [LARGE SCALE GENOMIC DNA]</scope>
    <source>
        <strain evidence="13">SpSt-732</strain>
    </source>
</reference>
<feature type="transmembrane region" description="Helical" evidence="12">
    <location>
        <begin position="131"/>
        <end position="152"/>
    </location>
</feature>
<comment type="subcellular location">
    <subcellularLocation>
        <location evidence="1 10">Membrane</location>
        <topology evidence="1 10">Multi-pass membrane protein</topology>
    </subcellularLocation>
</comment>
<evidence type="ECO:0000256" key="10">
    <source>
        <dbReference type="RuleBase" id="RU003484"/>
    </source>
</evidence>
<dbReference type="InterPro" id="IPR030659">
    <property type="entry name" value="SecY_CS"/>
</dbReference>
<evidence type="ECO:0000256" key="5">
    <source>
        <dbReference type="ARBA" id="ARBA00022927"/>
    </source>
</evidence>
<feature type="transmembrane region" description="Helical" evidence="12">
    <location>
        <begin position="351"/>
        <end position="369"/>
    </location>
</feature>
<feature type="transmembrane region" description="Helical" evidence="12">
    <location>
        <begin position="90"/>
        <end position="111"/>
    </location>
</feature>
<evidence type="ECO:0000256" key="6">
    <source>
        <dbReference type="ARBA" id="ARBA00022989"/>
    </source>
</evidence>
<sequence length="470" mass="51357">MHVLSSGNLWCHGVGIIEILAKIGQVIPSAPRPARKVSLGKRLIFTILVAIAYIILASTTLYGIQTAGRGALAPVISIILAMQSGTFAQLGIGPVVTAGLILQILVGAKILNMDLNDPEGRKRFTLASKGLGIILAIVEATGFVVSGVYWYIPQAVPLWIKIVVAIQLIWGGILIIMLDEAVQKGWGIGSGISLFILIGVAWRFFSELLTPHPIESGGEIYGLIPYIVTMVKDGTLNFWHIFIERLAMGYPTLVGLITSLILIIILSYLNAAKINIPIVISRYGGMKTKVPLQLLYVTNIPVLLTGILISDIILFLNLLQNYIGANTVNAIRTYLTPPTLYHFIYSPWTSITYSIVFLALCVLFGLLWVEIAGLNPEAQAENLINAGLDIPGMRRNPRVLASYLSRYIYPLTIFSSIVVASISLTGDIFGSYGTGTGILLAVGILFNYYQMLLYERTIEMYPMLKRFVGE</sequence>
<dbReference type="PIRSF" id="PIRSF004557">
    <property type="entry name" value="SecY"/>
    <property type="match status" value="1"/>
</dbReference>
<keyword evidence="3 10" id="KW-0813">Transport</keyword>
<evidence type="ECO:0000256" key="3">
    <source>
        <dbReference type="ARBA" id="ARBA00022448"/>
    </source>
</evidence>
<feature type="transmembrane region" description="Helical" evidence="12">
    <location>
        <begin position="43"/>
        <end position="64"/>
    </location>
</feature>
<dbReference type="PROSITE" id="PS00755">
    <property type="entry name" value="SECY_1"/>
    <property type="match status" value="1"/>
</dbReference>
<dbReference type="GO" id="GO:0016020">
    <property type="term" value="C:membrane"/>
    <property type="evidence" value="ECO:0007669"/>
    <property type="project" value="UniProtKB-SubCell"/>
</dbReference>
<organism evidence="13">
    <name type="scientific">Ignisphaera aggregans</name>
    <dbReference type="NCBI Taxonomy" id="334771"/>
    <lineage>
        <taxon>Archaea</taxon>
        <taxon>Thermoproteota</taxon>
        <taxon>Thermoprotei</taxon>
        <taxon>Desulfurococcales</taxon>
        <taxon>Desulfurococcaceae</taxon>
        <taxon>Ignisphaera</taxon>
    </lineage>
</organism>
<keyword evidence="8 12" id="KW-0472">Membrane</keyword>
<dbReference type="GO" id="GO:0015031">
    <property type="term" value="P:protein transport"/>
    <property type="evidence" value="ECO:0007669"/>
    <property type="project" value="UniProtKB-KW"/>
</dbReference>
<dbReference type="PROSITE" id="PS00756">
    <property type="entry name" value="SECY_2"/>
    <property type="match status" value="1"/>
</dbReference>
<evidence type="ECO:0000256" key="8">
    <source>
        <dbReference type="ARBA" id="ARBA00023136"/>
    </source>
</evidence>
<accession>A0A7C4FIN7</accession>
<dbReference type="AlphaFoldDB" id="A0A7C4FIN7"/>
<dbReference type="SUPFAM" id="SSF103491">
    <property type="entry name" value="Preprotein translocase SecY subunit"/>
    <property type="match status" value="1"/>
</dbReference>
<evidence type="ECO:0000256" key="12">
    <source>
        <dbReference type="SAM" id="Phobius"/>
    </source>
</evidence>
<dbReference type="EMBL" id="DTFF01000070">
    <property type="protein sequence ID" value="HGI88388.1"/>
    <property type="molecule type" value="Genomic_DNA"/>
</dbReference>
<dbReference type="InterPro" id="IPR023201">
    <property type="entry name" value="SecY_dom_sf"/>
</dbReference>
<comment type="caution">
    <text evidence="13">The sequence shown here is derived from an EMBL/GenBank/DDBJ whole genome shotgun (WGS) entry which is preliminary data.</text>
</comment>
<evidence type="ECO:0000256" key="2">
    <source>
        <dbReference type="ARBA" id="ARBA00005751"/>
    </source>
</evidence>